<dbReference type="RefSeq" id="WP_185258009.1">
    <property type="nucleotide sequence ID" value="NZ_AP023368.1"/>
</dbReference>
<evidence type="ECO:0000256" key="1">
    <source>
        <dbReference type="ARBA" id="ARBA00005336"/>
    </source>
</evidence>
<reference evidence="5 6" key="2">
    <citation type="submission" date="2020-08" db="EMBL/GenBank/DDBJ databases">
        <authorList>
            <person name="Ueki A."/>
            <person name="Tonouchi A."/>
        </authorList>
    </citation>
    <scope>NUCLEOTIDE SEQUENCE [LARGE SCALE GENOMIC DNA]</scope>
    <source>
        <strain evidence="5 6">CTTW</strain>
    </source>
</reference>
<dbReference type="SUPFAM" id="SSF51445">
    <property type="entry name" value="(Trans)glycosidases"/>
    <property type="match status" value="1"/>
</dbReference>
<dbReference type="InterPro" id="IPR026891">
    <property type="entry name" value="Fn3-like"/>
</dbReference>
<dbReference type="Gene3D" id="3.40.50.1700">
    <property type="entry name" value="Glycoside hydrolase family 3 C-terminal domain"/>
    <property type="match status" value="1"/>
</dbReference>
<keyword evidence="6" id="KW-1185">Reference proteome</keyword>
<evidence type="ECO:0000259" key="4">
    <source>
        <dbReference type="SMART" id="SM01217"/>
    </source>
</evidence>
<dbReference type="PANTHER" id="PTHR42715:SF10">
    <property type="entry name" value="BETA-GLUCOSIDASE"/>
    <property type="match status" value="1"/>
</dbReference>
<dbReference type="PRINTS" id="PR00133">
    <property type="entry name" value="GLHYDRLASE3"/>
</dbReference>
<dbReference type="AlphaFoldDB" id="A0A7I8DGF8"/>
<dbReference type="Pfam" id="PF00933">
    <property type="entry name" value="Glyco_hydro_3"/>
    <property type="match status" value="1"/>
</dbReference>
<dbReference type="Pfam" id="PF01915">
    <property type="entry name" value="Glyco_hydro_3_C"/>
    <property type="match status" value="1"/>
</dbReference>
<dbReference type="InterPro" id="IPR036881">
    <property type="entry name" value="Glyco_hydro_3_C_sf"/>
</dbReference>
<dbReference type="InterPro" id="IPR013783">
    <property type="entry name" value="Ig-like_fold"/>
</dbReference>
<dbReference type="GO" id="GO:0004553">
    <property type="term" value="F:hydrolase activity, hydrolyzing O-glycosyl compounds"/>
    <property type="evidence" value="ECO:0007669"/>
    <property type="project" value="InterPro"/>
</dbReference>
<dbReference type="InterPro" id="IPR050288">
    <property type="entry name" value="Cellulose_deg_GH3"/>
</dbReference>
<dbReference type="Gene3D" id="3.20.20.300">
    <property type="entry name" value="Glycoside hydrolase, family 3, N-terminal domain"/>
    <property type="match status" value="1"/>
</dbReference>
<dbReference type="KEGG" id="acht:bsdcttw_06390"/>
<protein>
    <submittedName>
        <fullName evidence="5">Beta-glucosidase</fullName>
    </submittedName>
</protein>
<accession>A0A7I8DGF8</accession>
<evidence type="ECO:0000256" key="2">
    <source>
        <dbReference type="ARBA" id="ARBA00022801"/>
    </source>
</evidence>
<evidence type="ECO:0000313" key="6">
    <source>
        <dbReference type="Proteomes" id="UP000515703"/>
    </source>
</evidence>
<dbReference type="InterPro" id="IPR001764">
    <property type="entry name" value="Glyco_hydro_3_N"/>
</dbReference>
<dbReference type="InterPro" id="IPR002772">
    <property type="entry name" value="Glyco_hydro_3_C"/>
</dbReference>
<keyword evidence="2" id="KW-0378">Hydrolase</keyword>
<evidence type="ECO:0000313" key="5">
    <source>
        <dbReference type="EMBL" id="BCJ97598.1"/>
    </source>
</evidence>
<feature type="transmembrane region" description="Helical" evidence="3">
    <location>
        <begin position="33"/>
        <end position="54"/>
    </location>
</feature>
<proteinExistence type="inferred from homology"/>
<keyword evidence="3" id="KW-0472">Membrane</keyword>
<dbReference type="Pfam" id="PF14310">
    <property type="entry name" value="Fn3-like"/>
    <property type="match status" value="1"/>
</dbReference>
<reference evidence="5 6" key="1">
    <citation type="submission" date="2020-08" db="EMBL/GenBank/DDBJ databases">
        <title>Draft genome sequencing of an Anaerocolumna strain isolated from anoxic soil subjected to BSD treatment.</title>
        <authorList>
            <person name="Uek A."/>
            <person name="Tonouchi A."/>
        </authorList>
    </citation>
    <scope>NUCLEOTIDE SEQUENCE [LARGE SCALE GENOMIC DNA]</scope>
    <source>
        <strain evidence="5 6">CTTW</strain>
    </source>
</reference>
<dbReference type="SMART" id="SM01217">
    <property type="entry name" value="Fn3_like"/>
    <property type="match status" value="1"/>
</dbReference>
<dbReference type="PANTHER" id="PTHR42715">
    <property type="entry name" value="BETA-GLUCOSIDASE"/>
    <property type="match status" value="1"/>
</dbReference>
<dbReference type="Proteomes" id="UP000515703">
    <property type="component" value="Chromosome"/>
</dbReference>
<organism evidence="5 6">
    <name type="scientific">Anaerocolumna chitinilytica</name>
    <dbReference type="NCBI Taxonomy" id="1727145"/>
    <lineage>
        <taxon>Bacteria</taxon>
        <taxon>Bacillati</taxon>
        <taxon>Bacillota</taxon>
        <taxon>Clostridia</taxon>
        <taxon>Lachnospirales</taxon>
        <taxon>Lachnospiraceae</taxon>
        <taxon>Anaerocolumna</taxon>
    </lineage>
</organism>
<feature type="transmembrane region" description="Helical" evidence="3">
    <location>
        <begin position="66"/>
        <end position="86"/>
    </location>
</feature>
<dbReference type="EMBL" id="AP023368">
    <property type="protein sequence ID" value="BCJ97598.1"/>
    <property type="molecule type" value="Genomic_DNA"/>
</dbReference>
<gene>
    <name evidence="5" type="ORF">bsdcttw_06390</name>
</gene>
<keyword evidence="3" id="KW-1133">Transmembrane helix</keyword>
<dbReference type="InterPro" id="IPR036962">
    <property type="entry name" value="Glyco_hydro_3_N_sf"/>
</dbReference>
<sequence length="1008" mass="110764">MISLLEKILAPFLKPMGVSSADLHSYLTAVKGYIYLIVIALVVMIAVLITAHFIKKGWKAFVRIQAVLAFLLVIVVSVNAICYGPLYNNVSGFLNASKVVLADDTVSQSLDTVKKIAEEGMVLLKNDGTLPLGSDKAKLNVFGWDSVNPLLGGTGSSSSNAAAATDILTSLKDAGYETNNDLTQMYKNYRKDRPVLDMQKQDLTLPEPTMDYYTDDIINNAKNFSDTAVIVIGRPGGENYDLPTDMYSVIHGTYNVAKDVSSAPDNYNYLNASYTNNGDYDDFDKGDHYLQLSNTEEKLVDLVCSNFKKVIVVINSTNTMELNWVDKYKQISAVLLAPAPGANGFKALGEILKGTVNPSGRTADTFAKDLLKTPYINNIGNFNYKNVNMMTKSLAKDDGAYQGTMAFLHYVEGIYVGYRFYETAAEEGLINYEDAVQYPFGYGLSYTTFDQSIEDFKASKDSVSFKVKVTNTGKVAGKDAVEVYFTPPYTNGGIEKASVNLIDFGKTKMLEPGASEEVEFTINNEDLASYDSDGIKVKGGGYILEAGEYAISIRSDSHTSIDEKKFTVKNDISYNETSKSTDKVPATNHFQDYSRGDFTQLSRADGFANYNEAIAAPKDSAYEMKDDTKAAVKAITVSDYDSSAYDKDSDKMPVTNADNGLKLSDMAGASYEDKNWDKLLDEMSIKEMNDLINVGGWQTAAVDSIGKIATSDCDGPAGLSNYITGANGTTYPSEVLMAQTWSKDIAVEIGTSMGSEFAAAKNYGWYGPAMNIHRSAFAGRNFEYYSEDPLLSAYIAAGETQGAAQFGVYPYIKHFALNDQETNRCAILLEYASEQAIREIYLKPFEKVVKEYQGKNLAVMSSYVWIGDKPCYANSNLLNSVLRDEWGFQGMVETDYDGSYGYMITDNAIRNGGDLMLGYGSFDSNKLNSESATVVIAMRRACKNILYTIVNSGYYSEGSPIPTENKMDKLFRNINIGAGIIFVAIEALMIALLLKRRKSKTVIIVDKE</sequence>
<evidence type="ECO:0000256" key="3">
    <source>
        <dbReference type="SAM" id="Phobius"/>
    </source>
</evidence>
<name>A0A7I8DGF8_9FIRM</name>
<dbReference type="GO" id="GO:0005975">
    <property type="term" value="P:carbohydrate metabolic process"/>
    <property type="evidence" value="ECO:0007669"/>
    <property type="project" value="InterPro"/>
</dbReference>
<dbReference type="SUPFAM" id="SSF52279">
    <property type="entry name" value="Beta-D-glucan exohydrolase, C-terminal domain"/>
    <property type="match status" value="1"/>
</dbReference>
<feature type="transmembrane region" description="Helical" evidence="3">
    <location>
        <begin position="974"/>
        <end position="994"/>
    </location>
</feature>
<dbReference type="Gene3D" id="2.60.40.10">
    <property type="entry name" value="Immunoglobulins"/>
    <property type="match status" value="1"/>
</dbReference>
<dbReference type="InterPro" id="IPR017853">
    <property type="entry name" value="GH"/>
</dbReference>
<comment type="similarity">
    <text evidence="1">Belongs to the glycosyl hydrolase 3 family.</text>
</comment>
<feature type="domain" description="Fibronectin type III-like" evidence="4">
    <location>
        <begin position="479"/>
        <end position="557"/>
    </location>
</feature>
<keyword evidence="3" id="KW-0812">Transmembrane</keyword>